<dbReference type="InterPro" id="IPR043535">
    <property type="entry name" value="TEDC1"/>
</dbReference>
<evidence type="ECO:0000259" key="1">
    <source>
        <dbReference type="Pfam" id="PF14970"/>
    </source>
</evidence>
<accession>A0A2R5LGY2</accession>
<reference evidence="2" key="1">
    <citation type="submission" date="2018-03" db="EMBL/GenBank/DDBJ databases">
        <title>The relapsing fever spirochete Borrelia turicatae persists in the highly oxidative environment of its soft-bodied tick vector.</title>
        <authorList>
            <person name="Bourret T.J."/>
            <person name="Boyle W.K."/>
            <person name="Valenzuela J.G."/>
            <person name="Oliveira F."/>
            <person name="Lopez J.E."/>
        </authorList>
    </citation>
    <scope>NUCLEOTIDE SEQUENCE</scope>
    <source>
        <strain evidence="2">Kansas strain/isolate</strain>
        <tissue evidence="2">Salivary glands</tissue>
    </source>
</reference>
<sequence length="303" mass="33635">MPDGGSLSSLFEFMALNGFPQVPQSVNVQASVGPCDISLSNVVNQSVSFLLTSRGFSPKDFKFSSNCVAILVLGWAIARYNLTELLLECALSNVEQHKRASLARPESECMPLGDVKAVCDKLSWIVGRLRLMLKSLAVEELHQAHLLHQVHQRTQGLCISGDADHLTMSQIDNLTCAEDVEKFLCRIQHGHLVISSYLKWKEGEPTFWTWMESLCTEAELPDEFTEFLSLVQHLLSGPDLDVRLPRASHSPSSDTTIQKVTGSLKKQLGSVDAELERLRLESREALTQLGFSCEVATFMPSIF</sequence>
<evidence type="ECO:0000313" key="2">
    <source>
        <dbReference type="EMBL" id="MBY08577.1"/>
    </source>
</evidence>
<dbReference type="InterPro" id="IPR027996">
    <property type="entry name" value="TEDC1_dom"/>
</dbReference>
<dbReference type="AlphaFoldDB" id="A0A2R5LGY2"/>
<dbReference type="PANTHER" id="PTHR35076:SF1">
    <property type="entry name" value="TUBULIN EPSILON AND DELTA COMPLEX PROTEIN 1"/>
    <property type="match status" value="1"/>
</dbReference>
<protein>
    <recommendedName>
        <fullName evidence="1">Tubulin epsilon and delta complex protein 1 domain-containing protein</fullName>
    </recommendedName>
</protein>
<feature type="domain" description="Tubulin epsilon and delta complex protein 1" evidence="1">
    <location>
        <begin position="70"/>
        <end position="214"/>
    </location>
</feature>
<organism evidence="2">
    <name type="scientific">Ornithodoros turicata</name>
    <dbReference type="NCBI Taxonomy" id="34597"/>
    <lineage>
        <taxon>Eukaryota</taxon>
        <taxon>Metazoa</taxon>
        <taxon>Ecdysozoa</taxon>
        <taxon>Arthropoda</taxon>
        <taxon>Chelicerata</taxon>
        <taxon>Arachnida</taxon>
        <taxon>Acari</taxon>
        <taxon>Parasitiformes</taxon>
        <taxon>Ixodida</taxon>
        <taxon>Ixodoidea</taxon>
        <taxon>Argasidae</taxon>
        <taxon>Ornithodorinae</taxon>
        <taxon>Ornithodoros</taxon>
    </lineage>
</organism>
<dbReference type="PANTHER" id="PTHR35076">
    <property type="entry name" value="TUBULIN EPSILON AND DELTA COMPLEX PROTEIN 1"/>
    <property type="match status" value="1"/>
</dbReference>
<name>A0A2R5LGY2_9ACAR</name>
<proteinExistence type="predicted"/>
<dbReference type="EMBL" id="GGLE01004451">
    <property type="protein sequence ID" value="MBY08577.1"/>
    <property type="molecule type" value="Transcribed_RNA"/>
</dbReference>
<dbReference type="Pfam" id="PF14970">
    <property type="entry name" value="TEDC1"/>
    <property type="match status" value="1"/>
</dbReference>